<dbReference type="Proteomes" id="UP000249464">
    <property type="component" value="Unassembled WGS sequence"/>
</dbReference>
<name>A0A2X0LXK7_9BASI</name>
<dbReference type="AlphaFoldDB" id="A0A2X0LXK7"/>
<gene>
    <name evidence="1" type="primary">BQ5605_C002g01023</name>
    <name evidence="1" type="ORF">BQ5605_C002G01023</name>
</gene>
<keyword evidence="2" id="KW-1185">Reference proteome</keyword>
<protein>
    <submittedName>
        <fullName evidence="1">BQ5605_C002g01023 protein</fullName>
    </submittedName>
</protein>
<organism evidence="1 2">
    <name type="scientific">Microbotryum silenes-dioicae</name>
    <dbReference type="NCBI Taxonomy" id="796604"/>
    <lineage>
        <taxon>Eukaryota</taxon>
        <taxon>Fungi</taxon>
        <taxon>Dikarya</taxon>
        <taxon>Basidiomycota</taxon>
        <taxon>Pucciniomycotina</taxon>
        <taxon>Microbotryomycetes</taxon>
        <taxon>Microbotryales</taxon>
        <taxon>Microbotryaceae</taxon>
        <taxon>Microbotryum</taxon>
    </lineage>
</organism>
<reference evidence="1 2" key="1">
    <citation type="submission" date="2016-11" db="EMBL/GenBank/DDBJ databases">
        <authorList>
            <person name="Jaros S."/>
            <person name="Januszkiewicz K."/>
            <person name="Wedrychowicz H."/>
        </authorList>
    </citation>
    <scope>NUCLEOTIDE SEQUENCE [LARGE SCALE GENOMIC DNA]</scope>
</reference>
<evidence type="ECO:0000313" key="1">
    <source>
        <dbReference type="EMBL" id="SGY29177.1"/>
    </source>
</evidence>
<dbReference type="EMBL" id="FQNC01000041">
    <property type="protein sequence ID" value="SGY29177.1"/>
    <property type="molecule type" value="Genomic_DNA"/>
</dbReference>
<accession>A0A2X0LXK7</accession>
<evidence type="ECO:0000313" key="2">
    <source>
        <dbReference type="Proteomes" id="UP000249464"/>
    </source>
</evidence>
<proteinExistence type="predicted"/>
<sequence length="167" mass="18370">MFCFPRLSAPTSLFLPTFSFQIEPAGPSTSLSPSRTLQEFPGPRIGLPQRVFQFLQRHHVPLSGVSSELFDIASNAARPEAIPLSLFAPGASNKVKMGQTISFATTKDRSATLQPPAWFLTGSSLYFMCGLTTSLDHPLIRLCHEFDSDAFTRSSSGALYHKFSNRQ</sequence>